<dbReference type="Proteomes" id="UP001500782">
    <property type="component" value="Unassembled WGS sequence"/>
</dbReference>
<evidence type="ECO:0000256" key="1">
    <source>
        <dbReference type="ARBA" id="ARBA00004141"/>
    </source>
</evidence>
<feature type="transmembrane region" description="Helical" evidence="5">
    <location>
        <begin position="229"/>
        <end position="249"/>
    </location>
</feature>
<evidence type="ECO:0000256" key="5">
    <source>
        <dbReference type="SAM" id="Phobius"/>
    </source>
</evidence>
<dbReference type="InterPro" id="IPR056739">
    <property type="entry name" value="NfeD_membrane"/>
</dbReference>
<keyword evidence="2 5" id="KW-0812">Transmembrane</keyword>
<dbReference type="Pfam" id="PF24961">
    <property type="entry name" value="NfeD_membrane"/>
    <property type="match status" value="1"/>
</dbReference>
<feature type="domain" description="NfeD-like C-terminal" evidence="6">
    <location>
        <begin position="380"/>
        <end position="433"/>
    </location>
</feature>
<evidence type="ECO:0000313" key="10">
    <source>
        <dbReference type="Proteomes" id="UP001500782"/>
    </source>
</evidence>
<dbReference type="SUPFAM" id="SSF52096">
    <property type="entry name" value="ClpP/crotonase"/>
    <property type="match status" value="1"/>
</dbReference>
<proteinExistence type="predicted"/>
<dbReference type="Gene3D" id="3.90.226.10">
    <property type="entry name" value="2-enoyl-CoA Hydratase, Chain A, domain 1"/>
    <property type="match status" value="1"/>
</dbReference>
<dbReference type="InterPro" id="IPR002810">
    <property type="entry name" value="NfeD-like_C"/>
</dbReference>
<dbReference type="CDD" id="cd07021">
    <property type="entry name" value="Clp_protease_NfeD_like"/>
    <property type="match status" value="1"/>
</dbReference>
<evidence type="ECO:0000259" key="6">
    <source>
        <dbReference type="Pfam" id="PF01957"/>
    </source>
</evidence>
<evidence type="ECO:0000259" key="7">
    <source>
        <dbReference type="Pfam" id="PF24961"/>
    </source>
</evidence>
<dbReference type="InterPro" id="IPR056738">
    <property type="entry name" value="NfeD1b_N"/>
</dbReference>
<dbReference type="Gene3D" id="2.40.50.140">
    <property type="entry name" value="Nucleic acid-binding proteins"/>
    <property type="match status" value="1"/>
</dbReference>
<evidence type="ECO:0000256" key="4">
    <source>
        <dbReference type="ARBA" id="ARBA00023136"/>
    </source>
</evidence>
<protein>
    <submittedName>
        <fullName evidence="9">Nodulation protein NfeD</fullName>
    </submittedName>
</protein>
<dbReference type="InterPro" id="IPR029045">
    <property type="entry name" value="ClpP/crotonase-like_dom_sf"/>
</dbReference>
<dbReference type="PANTHER" id="PTHR33507:SF3">
    <property type="entry name" value="INNER MEMBRANE PROTEIN YBBJ"/>
    <property type="match status" value="1"/>
</dbReference>
<evidence type="ECO:0000256" key="3">
    <source>
        <dbReference type="ARBA" id="ARBA00022989"/>
    </source>
</evidence>
<keyword evidence="4 5" id="KW-0472">Membrane</keyword>
<feature type="transmembrane region" description="Helical" evidence="5">
    <location>
        <begin position="328"/>
        <end position="350"/>
    </location>
</feature>
<feature type="domain" description="NfeD integral membrane" evidence="7">
    <location>
        <begin position="235"/>
        <end position="347"/>
    </location>
</feature>
<dbReference type="InterPro" id="IPR012340">
    <property type="entry name" value="NA-bd_OB-fold"/>
</dbReference>
<dbReference type="Pfam" id="PF25145">
    <property type="entry name" value="NfeD1b_N"/>
    <property type="match status" value="1"/>
</dbReference>
<feature type="domain" description="NfeD1b N-terminal" evidence="8">
    <location>
        <begin position="32"/>
        <end position="217"/>
    </location>
</feature>
<evidence type="ECO:0000313" key="9">
    <source>
        <dbReference type="EMBL" id="GAA0341094.1"/>
    </source>
</evidence>
<sequence>MKKFRLAMISFLIFITALTGIGSMVKANQDFVYVVPLEETVEKGLYAFLKRAITTAEEEGAKAIIFDINTPGGVVDAASNIGNLFAHSEVETIAFVNNRALSAGAYISLYADQIYMSPNSTMGSAAIIEQNGNAADKKAQSYWLAEMENAAKHSNRDPLYAKAMADHTIEIPGLVDDDELLTLTAEQAVKVKYAEGIASNLDEVLKEIGLEGVEVRQLELSFFEQLARFLTNPIVVPILLSIGSIGLVVELYSPGFGIPGTMGLASLLLFFYGHLVAGLAGYESLILFLIGIGLILLEFVLPGGVVGIIGLIAVLWSILIAGESVTQMGMYILAATGIAIIAGIVLSKVFGKRIQVFNKLVLKDATSTEKGYISNKSRLELIGVTGVALTSFRPSGTIVVGDERIDAVSEGGYIDKGAKVKIVFAEGSRIVVREITSLEKN</sequence>
<evidence type="ECO:0000259" key="8">
    <source>
        <dbReference type="Pfam" id="PF25145"/>
    </source>
</evidence>
<evidence type="ECO:0000256" key="2">
    <source>
        <dbReference type="ARBA" id="ARBA00022692"/>
    </source>
</evidence>
<feature type="transmembrane region" description="Helical" evidence="5">
    <location>
        <begin position="304"/>
        <end position="322"/>
    </location>
</feature>
<comment type="subcellular location">
    <subcellularLocation>
        <location evidence="1">Membrane</location>
        <topology evidence="1">Multi-pass membrane protein</topology>
    </subcellularLocation>
</comment>
<comment type="caution">
    <text evidence="9">The sequence shown here is derived from an EMBL/GenBank/DDBJ whole genome shotgun (WGS) entry which is preliminary data.</text>
</comment>
<dbReference type="EMBL" id="BAAADJ010000059">
    <property type="protein sequence ID" value="GAA0341094.1"/>
    <property type="molecule type" value="Genomic_DNA"/>
</dbReference>
<name>A0ABN0WM41_9BACI</name>
<accession>A0ABN0WM41</accession>
<feature type="transmembrane region" description="Helical" evidence="5">
    <location>
        <begin position="256"/>
        <end position="273"/>
    </location>
</feature>
<organism evidence="9 10">
    <name type="scientific">Bacillus carboniphilus</name>
    <dbReference type="NCBI Taxonomy" id="86663"/>
    <lineage>
        <taxon>Bacteria</taxon>
        <taxon>Bacillati</taxon>
        <taxon>Bacillota</taxon>
        <taxon>Bacilli</taxon>
        <taxon>Bacillales</taxon>
        <taxon>Bacillaceae</taxon>
        <taxon>Bacillus</taxon>
    </lineage>
</organism>
<reference evidence="10" key="1">
    <citation type="journal article" date="2019" name="Int. J. Syst. Evol. Microbiol.">
        <title>The Global Catalogue of Microorganisms (GCM) 10K type strain sequencing project: providing services to taxonomists for standard genome sequencing and annotation.</title>
        <authorList>
            <consortium name="The Broad Institute Genomics Platform"/>
            <consortium name="The Broad Institute Genome Sequencing Center for Infectious Disease"/>
            <person name="Wu L."/>
            <person name="Ma J."/>
        </authorList>
    </citation>
    <scope>NUCLEOTIDE SEQUENCE [LARGE SCALE GENOMIC DNA]</scope>
    <source>
        <strain evidence="10">JCM 9731</strain>
    </source>
</reference>
<dbReference type="InterPro" id="IPR052165">
    <property type="entry name" value="Membrane_assoc_protease"/>
</dbReference>
<dbReference type="PANTHER" id="PTHR33507">
    <property type="entry name" value="INNER MEMBRANE PROTEIN YBBJ"/>
    <property type="match status" value="1"/>
</dbReference>
<keyword evidence="10" id="KW-1185">Reference proteome</keyword>
<gene>
    <name evidence="9" type="ORF">GCM10008967_34310</name>
</gene>
<dbReference type="SUPFAM" id="SSF141322">
    <property type="entry name" value="NfeD domain-like"/>
    <property type="match status" value="1"/>
</dbReference>
<keyword evidence="3 5" id="KW-1133">Transmembrane helix</keyword>
<dbReference type="Pfam" id="PF01957">
    <property type="entry name" value="NfeD"/>
    <property type="match status" value="1"/>
</dbReference>